<evidence type="ECO:0000259" key="9">
    <source>
        <dbReference type="PROSITE" id="PS50146"/>
    </source>
</evidence>
<dbReference type="SMART" id="SM00046">
    <property type="entry name" value="DAGKc"/>
    <property type="match status" value="1"/>
</dbReference>
<dbReference type="SUPFAM" id="SSF111331">
    <property type="entry name" value="NAD kinase/diacylglycerol kinase-like"/>
    <property type="match status" value="1"/>
</dbReference>
<dbReference type="InterPro" id="IPR016064">
    <property type="entry name" value="NAD/diacylglycerol_kinase_sf"/>
</dbReference>
<keyword evidence="6" id="KW-0067">ATP-binding</keyword>
<evidence type="ECO:0000313" key="10">
    <source>
        <dbReference type="EMBL" id="GGN89301.1"/>
    </source>
</evidence>
<evidence type="ECO:0000256" key="3">
    <source>
        <dbReference type="ARBA" id="ARBA00022679"/>
    </source>
</evidence>
<keyword evidence="11" id="KW-1185">Reference proteome</keyword>
<dbReference type="PANTHER" id="PTHR12358:SF54">
    <property type="entry name" value="SPHINGOSINE KINASE RELATED PROTEIN"/>
    <property type="match status" value="1"/>
</dbReference>
<evidence type="ECO:0000256" key="1">
    <source>
        <dbReference type="ARBA" id="ARBA00001946"/>
    </source>
</evidence>
<keyword evidence="7" id="KW-0594">Phospholipid biosynthesis</keyword>
<dbReference type="PANTHER" id="PTHR12358">
    <property type="entry name" value="SPHINGOSINE KINASE"/>
    <property type="match status" value="1"/>
</dbReference>
<dbReference type="Proteomes" id="UP000626982">
    <property type="component" value="Unassembled WGS sequence"/>
</dbReference>
<evidence type="ECO:0000256" key="7">
    <source>
        <dbReference type="ARBA" id="ARBA00023209"/>
    </source>
</evidence>
<dbReference type="InterPro" id="IPR017438">
    <property type="entry name" value="ATP-NAD_kinase_N"/>
</dbReference>
<dbReference type="InterPro" id="IPR001206">
    <property type="entry name" value="Diacylglycerol_kinase_cat_dom"/>
</dbReference>
<comment type="caution">
    <text evidence="10">The sequence shown here is derived from an EMBL/GenBank/DDBJ whole genome shotgun (WGS) entry which is preliminary data.</text>
</comment>
<dbReference type="Pfam" id="PF19279">
    <property type="entry name" value="YegS_C"/>
    <property type="match status" value="1"/>
</dbReference>
<keyword evidence="7" id="KW-0443">Lipid metabolism</keyword>
<keyword evidence="4" id="KW-0547">Nucleotide-binding</keyword>
<dbReference type="InterPro" id="IPR045540">
    <property type="entry name" value="YegS/DAGK_C"/>
</dbReference>
<name>A0ABQ2KRG6_9MICO</name>
<evidence type="ECO:0000256" key="6">
    <source>
        <dbReference type="ARBA" id="ARBA00022840"/>
    </source>
</evidence>
<keyword evidence="3" id="KW-0808">Transferase</keyword>
<organism evidence="10 11">
    <name type="scientific">Agrococcus terreus</name>
    <dbReference type="NCBI Taxonomy" id="574649"/>
    <lineage>
        <taxon>Bacteria</taxon>
        <taxon>Bacillati</taxon>
        <taxon>Actinomycetota</taxon>
        <taxon>Actinomycetes</taxon>
        <taxon>Micrococcales</taxon>
        <taxon>Microbacteriaceae</taxon>
        <taxon>Agrococcus</taxon>
    </lineage>
</organism>
<protein>
    <recommendedName>
        <fullName evidence="9">DAGKc domain-containing protein</fullName>
    </recommendedName>
</protein>
<dbReference type="PROSITE" id="PS50146">
    <property type="entry name" value="DAGK"/>
    <property type="match status" value="1"/>
</dbReference>
<proteinExistence type="inferred from homology"/>
<keyword evidence="7" id="KW-0444">Lipid biosynthesis</keyword>
<evidence type="ECO:0000256" key="4">
    <source>
        <dbReference type="ARBA" id="ARBA00022741"/>
    </source>
</evidence>
<accession>A0ABQ2KRG6</accession>
<dbReference type="Gene3D" id="2.60.200.40">
    <property type="match status" value="1"/>
</dbReference>
<evidence type="ECO:0000256" key="5">
    <source>
        <dbReference type="ARBA" id="ARBA00022777"/>
    </source>
</evidence>
<dbReference type="Pfam" id="PF00781">
    <property type="entry name" value="DAGK_cat"/>
    <property type="match status" value="1"/>
</dbReference>
<evidence type="ECO:0000256" key="8">
    <source>
        <dbReference type="ARBA" id="ARBA00023264"/>
    </source>
</evidence>
<evidence type="ECO:0000256" key="2">
    <source>
        <dbReference type="ARBA" id="ARBA00005983"/>
    </source>
</evidence>
<reference evidence="11" key="1">
    <citation type="journal article" date="2019" name="Int. J. Syst. Evol. Microbiol.">
        <title>The Global Catalogue of Microorganisms (GCM) 10K type strain sequencing project: providing services to taxonomists for standard genome sequencing and annotation.</title>
        <authorList>
            <consortium name="The Broad Institute Genomics Platform"/>
            <consortium name="The Broad Institute Genome Sequencing Center for Infectious Disease"/>
            <person name="Wu L."/>
            <person name="Ma J."/>
        </authorList>
    </citation>
    <scope>NUCLEOTIDE SEQUENCE [LARGE SCALE GENOMIC DNA]</scope>
    <source>
        <strain evidence="11">CGMCC 1.6960</strain>
    </source>
</reference>
<dbReference type="EMBL" id="BMLM01000002">
    <property type="protein sequence ID" value="GGN89301.1"/>
    <property type="molecule type" value="Genomic_DNA"/>
</dbReference>
<comment type="cofactor">
    <cofactor evidence="1">
        <name>Mg(2+)</name>
        <dbReference type="ChEBI" id="CHEBI:18420"/>
    </cofactor>
</comment>
<comment type="similarity">
    <text evidence="2">Belongs to the diacylglycerol/lipid kinase family.</text>
</comment>
<dbReference type="Gene3D" id="3.40.50.10330">
    <property type="entry name" value="Probable inorganic polyphosphate/atp-NAD kinase, domain 1"/>
    <property type="match status" value="1"/>
</dbReference>
<keyword evidence="8" id="KW-1208">Phospholipid metabolism</keyword>
<evidence type="ECO:0000313" key="11">
    <source>
        <dbReference type="Proteomes" id="UP000626982"/>
    </source>
</evidence>
<gene>
    <name evidence="10" type="ORF">GCM10010968_25830</name>
</gene>
<feature type="domain" description="DAGKc" evidence="9">
    <location>
        <begin position="1"/>
        <end position="123"/>
    </location>
</feature>
<keyword evidence="5" id="KW-0418">Kinase</keyword>
<dbReference type="InterPro" id="IPR050187">
    <property type="entry name" value="Lipid_Phosphate_FormReg"/>
</dbReference>
<sequence>MHHPIKAPRRKLEPIVREAEERHGWAPTRWFETAADDSGAAAAVAAADAEPEVVLVAGGDGTLRVVASTIRERRIPIALLPSGTGNLLARNLGLPLTDLRRSVETALAGVDRPIDLAIARLERGDGSRTTHPFLVMAGIGLDASMAANTDAALKRMVGWAAYVDPIARSIIGDEQLFLHYRIDDGRARSVRAHTVIVGNCGMLTANLLLLPDAVVDDGLLDVALFRPRSAAAWARIGSRLTLGGPLRTTRAGRWLLRAVPAPGGLHFAQARRFDVRFRQGQTIQLDGDDFGRVVAARITVEPGGVLLRMPAPA</sequence>